<dbReference type="HOGENOM" id="CLU_107540_0_0_5"/>
<dbReference type="SUPFAM" id="SSF46785">
    <property type="entry name" value="Winged helix' DNA-binding domain"/>
    <property type="match status" value="1"/>
</dbReference>
<gene>
    <name evidence="6" type="ordered locus">Mmar10_2885</name>
</gene>
<protein>
    <recommendedName>
        <fullName evidence="4">HTH-type transcriptional regulator</fullName>
    </recommendedName>
</protein>
<keyword evidence="3 4" id="KW-0804">Transcription</keyword>
<dbReference type="Gene3D" id="1.10.10.10">
    <property type="entry name" value="Winged helix-like DNA-binding domain superfamily/Winged helix DNA-binding domain"/>
    <property type="match status" value="1"/>
</dbReference>
<dbReference type="InterPro" id="IPR052362">
    <property type="entry name" value="HTH-GbsR_regulator"/>
</dbReference>
<organism evidence="6 7">
    <name type="scientific">Maricaulis maris (strain MCS10)</name>
    <name type="common">Caulobacter maris</name>
    <dbReference type="NCBI Taxonomy" id="394221"/>
    <lineage>
        <taxon>Bacteria</taxon>
        <taxon>Pseudomonadati</taxon>
        <taxon>Pseudomonadota</taxon>
        <taxon>Alphaproteobacteria</taxon>
        <taxon>Maricaulales</taxon>
        <taxon>Maricaulaceae</taxon>
        <taxon>Maricaulis</taxon>
    </lineage>
</organism>
<comment type="similarity">
    <text evidence="4">Belongs to the GbsR family.</text>
</comment>
<proteinExistence type="inferred from homology"/>
<name>Q0AKM7_MARMM</name>
<evidence type="ECO:0000256" key="4">
    <source>
        <dbReference type="PIRNR" id="PIRNR006707"/>
    </source>
</evidence>
<dbReference type="GO" id="GO:0003677">
    <property type="term" value="F:DNA binding"/>
    <property type="evidence" value="ECO:0007669"/>
    <property type="project" value="UniProtKB-UniRule"/>
</dbReference>
<dbReference type="Proteomes" id="UP000001964">
    <property type="component" value="Chromosome"/>
</dbReference>
<dbReference type="InterPro" id="IPR036390">
    <property type="entry name" value="WH_DNA-bd_sf"/>
</dbReference>
<dbReference type="EMBL" id="CP000449">
    <property type="protein sequence ID" value="ABI67166.1"/>
    <property type="molecule type" value="Genomic_DNA"/>
</dbReference>
<evidence type="ECO:0000259" key="5">
    <source>
        <dbReference type="Pfam" id="PF12802"/>
    </source>
</evidence>
<dbReference type="InterPro" id="IPR026282">
    <property type="entry name" value="MJ1563"/>
</dbReference>
<dbReference type="Pfam" id="PF12802">
    <property type="entry name" value="MarR_2"/>
    <property type="match status" value="1"/>
</dbReference>
<evidence type="ECO:0000313" key="7">
    <source>
        <dbReference type="Proteomes" id="UP000001964"/>
    </source>
</evidence>
<evidence type="ECO:0000313" key="6">
    <source>
        <dbReference type="EMBL" id="ABI67166.1"/>
    </source>
</evidence>
<sequence length="174" mass="19708">MKLSAPMQRFVVHWGEMGSRWGVNRSIAQIHALLYLTDAPLHAEDISEVLQIARSNVSNSLKELQGLALVRREHVLGDRRDHFTATHEPWDMLMAIAEARKQREIDPLIEILRECADAADADPETPQMARDRLRRMEGFVTNLTGWYAQIRKLPQGTLVKLMGLGTKIARFVGG</sequence>
<dbReference type="AlphaFoldDB" id="Q0AKM7"/>
<keyword evidence="7" id="KW-1185">Reference proteome</keyword>
<dbReference type="STRING" id="394221.Mmar10_2885"/>
<dbReference type="InterPro" id="IPR036388">
    <property type="entry name" value="WH-like_DNA-bd_sf"/>
</dbReference>
<evidence type="ECO:0000256" key="1">
    <source>
        <dbReference type="ARBA" id="ARBA00023015"/>
    </source>
</evidence>
<keyword evidence="2 4" id="KW-0238">DNA-binding</keyword>
<evidence type="ECO:0000256" key="3">
    <source>
        <dbReference type="ARBA" id="ARBA00023163"/>
    </source>
</evidence>
<dbReference type="PANTHER" id="PTHR38465">
    <property type="entry name" value="HTH-TYPE TRANSCRIPTIONAL REGULATOR MJ1563-RELATED"/>
    <property type="match status" value="1"/>
</dbReference>
<keyword evidence="1 4" id="KW-0805">Transcription regulation</keyword>
<reference evidence="6 7" key="1">
    <citation type="submission" date="2006-08" db="EMBL/GenBank/DDBJ databases">
        <title>Complete sequence of Maricaulis maris MCS10.</title>
        <authorList>
            <consortium name="US DOE Joint Genome Institute"/>
            <person name="Copeland A."/>
            <person name="Lucas S."/>
            <person name="Lapidus A."/>
            <person name="Barry K."/>
            <person name="Detter J.C."/>
            <person name="Glavina del Rio T."/>
            <person name="Hammon N."/>
            <person name="Israni S."/>
            <person name="Dalin E."/>
            <person name="Tice H."/>
            <person name="Pitluck S."/>
            <person name="Saunders E."/>
            <person name="Brettin T."/>
            <person name="Bruce D."/>
            <person name="Han C."/>
            <person name="Tapia R."/>
            <person name="Gilna P."/>
            <person name="Schmutz J."/>
            <person name="Larimer F."/>
            <person name="Land M."/>
            <person name="Hauser L."/>
            <person name="Kyrpides N."/>
            <person name="Mikhailova N."/>
            <person name="Viollier P."/>
            <person name="Stephens C."/>
            <person name="Richardson P."/>
        </authorList>
    </citation>
    <scope>NUCLEOTIDE SEQUENCE [LARGE SCALE GENOMIC DNA]</scope>
    <source>
        <strain evidence="6 7">MCS10</strain>
    </source>
</reference>
<dbReference type="GO" id="GO:0003700">
    <property type="term" value="F:DNA-binding transcription factor activity"/>
    <property type="evidence" value="ECO:0007669"/>
    <property type="project" value="InterPro"/>
</dbReference>
<dbReference type="InterPro" id="IPR000835">
    <property type="entry name" value="HTH_MarR-typ"/>
</dbReference>
<dbReference type="PANTHER" id="PTHR38465:SF1">
    <property type="entry name" value="HTH-TYPE TRANSCRIPTIONAL REGULATOR MJ1563-RELATED"/>
    <property type="match status" value="1"/>
</dbReference>
<accession>Q0AKM7</accession>
<dbReference type="eggNOG" id="COG1510">
    <property type="taxonomic scope" value="Bacteria"/>
</dbReference>
<feature type="domain" description="HTH marR-type" evidence="5">
    <location>
        <begin position="22"/>
        <end position="80"/>
    </location>
</feature>
<dbReference type="KEGG" id="mmr:Mmar10_2885"/>
<evidence type="ECO:0000256" key="2">
    <source>
        <dbReference type="ARBA" id="ARBA00023125"/>
    </source>
</evidence>
<dbReference type="PIRSF" id="PIRSF006707">
    <property type="entry name" value="MJ1563"/>
    <property type="match status" value="1"/>
</dbReference>